<keyword evidence="1" id="KW-0472">Membrane</keyword>
<feature type="transmembrane region" description="Helical" evidence="1">
    <location>
        <begin position="69"/>
        <end position="102"/>
    </location>
</feature>
<evidence type="ECO:0000313" key="3">
    <source>
        <dbReference type="Proteomes" id="UP000665043"/>
    </source>
</evidence>
<feature type="transmembrane region" description="Helical" evidence="1">
    <location>
        <begin position="7"/>
        <end position="27"/>
    </location>
</feature>
<proteinExistence type="predicted"/>
<organism evidence="2 3">
    <name type="scientific">Sediminibacillus dalangtanensis</name>
    <dbReference type="NCBI Taxonomy" id="2729421"/>
    <lineage>
        <taxon>Bacteria</taxon>
        <taxon>Bacillati</taxon>
        <taxon>Bacillota</taxon>
        <taxon>Bacilli</taxon>
        <taxon>Bacillales</taxon>
        <taxon>Bacillaceae</taxon>
        <taxon>Sediminibacillus</taxon>
    </lineage>
</organism>
<feature type="transmembrane region" description="Helical" evidence="1">
    <location>
        <begin position="39"/>
        <end position="57"/>
    </location>
</feature>
<gene>
    <name evidence="2" type="ORF">ERJ70_02430</name>
</gene>
<keyword evidence="1" id="KW-0812">Transmembrane</keyword>
<protein>
    <submittedName>
        <fullName evidence="2">Uncharacterized protein</fullName>
    </submittedName>
</protein>
<dbReference type="RefSeq" id="WP_209366921.1">
    <property type="nucleotide sequence ID" value="NZ_CP046956.1"/>
</dbReference>
<dbReference type="Proteomes" id="UP000665043">
    <property type="component" value="Chromosome"/>
</dbReference>
<name>A0ABX7VN55_9BACI</name>
<evidence type="ECO:0000313" key="2">
    <source>
        <dbReference type="EMBL" id="QTM98272.1"/>
    </source>
</evidence>
<dbReference type="EMBL" id="CP046956">
    <property type="protein sequence ID" value="QTM98272.1"/>
    <property type="molecule type" value="Genomic_DNA"/>
</dbReference>
<accession>A0ABX7VN55</accession>
<evidence type="ECO:0000256" key="1">
    <source>
        <dbReference type="SAM" id="Phobius"/>
    </source>
</evidence>
<sequence>MLKRKTYAGILTILMTALYFGFQMPVFEEEGPLQNSIVFIPYITAGVLYGGFISIWIERITGEFGEARIYYAFIFHLGAAIPCVFYPFLLLYAVPVAAVFFVCDEFFRFRMNTS</sequence>
<keyword evidence="3" id="KW-1185">Reference proteome</keyword>
<reference evidence="2 3" key="1">
    <citation type="submission" date="2019-12" db="EMBL/GenBank/DDBJ databases">
        <title>The whole genome sequencing of a strain isolated from a Mars analog, Dalangtan Playa.</title>
        <authorList>
            <person name="Huang T."/>
        </authorList>
    </citation>
    <scope>NUCLEOTIDE SEQUENCE [LARGE SCALE GENOMIC DNA]</scope>
    <source>
        <strain evidence="2 3">DP4-553-S</strain>
    </source>
</reference>
<keyword evidence="1" id="KW-1133">Transmembrane helix</keyword>